<dbReference type="KEGG" id="dci:113470316"/>
<feature type="coiled-coil region" evidence="1">
    <location>
        <begin position="129"/>
        <end position="247"/>
    </location>
</feature>
<dbReference type="GeneID" id="113470316"/>
<feature type="compositionally biased region" description="Basic residues" evidence="2">
    <location>
        <begin position="381"/>
        <end position="402"/>
    </location>
</feature>
<feature type="coiled-coil region" evidence="1">
    <location>
        <begin position="35"/>
        <end position="83"/>
    </location>
</feature>
<proteinExistence type="predicted"/>
<keyword evidence="1" id="KW-0175">Coiled coil</keyword>
<keyword evidence="3" id="KW-1185">Reference proteome</keyword>
<dbReference type="RefSeq" id="XP_026684476.1">
    <property type="nucleotide sequence ID" value="XM_026828675.1"/>
</dbReference>
<dbReference type="PaxDb" id="121845-A0A3Q0J7P2"/>
<evidence type="ECO:0000256" key="2">
    <source>
        <dbReference type="SAM" id="MobiDB-lite"/>
    </source>
</evidence>
<dbReference type="Proteomes" id="UP000079169">
    <property type="component" value="Unplaced"/>
</dbReference>
<feature type="compositionally biased region" description="Basic residues" evidence="2">
    <location>
        <begin position="321"/>
        <end position="341"/>
    </location>
</feature>
<feature type="compositionally biased region" description="Basic and acidic residues" evidence="2">
    <location>
        <begin position="290"/>
        <end position="303"/>
    </location>
</feature>
<protein>
    <submittedName>
        <fullName evidence="4">Spindle pole body component 110-like</fullName>
    </submittedName>
</protein>
<evidence type="ECO:0000256" key="1">
    <source>
        <dbReference type="SAM" id="Coils"/>
    </source>
</evidence>
<organism evidence="3 4">
    <name type="scientific">Diaphorina citri</name>
    <name type="common">Asian citrus psyllid</name>
    <dbReference type="NCBI Taxonomy" id="121845"/>
    <lineage>
        <taxon>Eukaryota</taxon>
        <taxon>Metazoa</taxon>
        <taxon>Ecdysozoa</taxon>
        <taxon>Arthropoda</taxon>
        <taxon>Hexapoda</taxon>
        <taxon>Insecta</taxon>
        <taxon>Pterygota</taxon>
        <taxon>Neoptera</taxon>
        <taxon>Paraneoptera</taxon>
        <taxon>Hemiptera</taxon>
        <taxon>Sternorrhyncha</taxon>
        <taxon>Psylloidea</taxon>
        <taxon>Psyllidae</taxon>
        <taxon>Diaphorininae</taxon>
        <taxon>Diaphorina</taxon>
    </lineage>
</organism>
<accession>A0A3Q0J7P2</accession>
<reference evidence="4" key="1">
    <citation type="submission" date="2025-08" db="UniProtKB">
        <authorList>
            <consortium name="RefSeq"/>
        </authorList>
    </citation>
    <scope>IDENTIFICATION</scope>
</reference>
<feature type="region of interest" description="Disordered" evidence="2">
    <location>
        <begin position="269"/>
        <end position="346"/>
    </location>
</feature>
<dbReference type="AlphaFoldDB" id="A0A3Q0J7P2"/>
<evidence type="ECO:0000313" key="3">
    <source>
        <dbReference type="Proteomes" id="UP000079169"/>
    </source>
</evidence>
<name>A0A3Q0J7P2_DIACI</name>
<feature type="region of interest" description="Disordered" evidence="2">
    <location>
        <begin position="380"/>
        <end position="402"/>
    </location>
</feature>
<gene>
    <name evidence="4" type="primary">LOC113470316</name>
</gene>
<evidence type="ECO:0000313" key="4">
    <source>
        <dbReference type="RefSeq" id="XP_026684476.1"/>
    </source>
</evidence>
<sequence length="402" mass="47847">MSLNSKWESNRTNPRYQTIWKPARQEDQGDFCEAVEDLRNEVDELVIKNKTLDQKLQDRDFELEKLNSKLKRYLEQLNFKDIQIQDLYDCQKKLKEEIACFQRTNQEAGDSNSSKNEKDDLICKLKNTIVNLELQVQEMEETISCWEEENELRNQDLEANKHYLEKTFARMDDVCCKIKQYKIELKKLETENAELRACMNDMQSQQTQMKTCYTELKEKCETMEKEKENLEIENLALQRNLDQLHIQYNHCRKCMTRMKEKFECRDQYTGPSVTTESYTDSTVTKVNSQPEKRNDEKASERNKRVVQKKQKSTQWKSNPKLGKRKSSIKRPLNRSRSRCTKKTNEKLHERKTVVFKIYPPSGSDNLKRYRRGNLGVVCKKGASHNRKLSKPKKSMKMLYQKR</sequence>
<feature type="compositionally biased region" description="Polar residues" evidence="2">
    <location>
        <begin position="269"/>
        <end position="289"/>
    </location>
</feature>